<evidence type="ECO:0000313" key="1">
    <source>
        <dbReference type="EMBL" id="AFO52358.1"/>
    </source>
</evidence>
<dbReference type="STRING" id="1212765.MHLP_03890"/>
<dbReference type="PATRIC" id="fig|1212765.3.peg.885"/>
<evidence type="ECO:0000313" key="2">
    <source>
        <dbReference type="Proteomes" id="UP000006502"/>
    </source>
</evidence>
<gene>
    <name evidence="1" type="ordered locus">MHLP_03890</name>
</gene>
<reference evidence="1 2" key="1">
    <citation type="journal article" date="2012" name="J. Bacteriol.">
        <title>Genome Sequence of "Candidatus Mycoplasma haemolamae" Strain Purdue, a Red Blood Cell Pathogen of Alpacas (Vicugna pacos) and Llamas (Lama glama).</title>
        <authorList>
            <person name="Guimaraes A.M."/>
            <person name="Toth B."/>
            <person name="Santos A.P."/>
            <person name="do Nascimento N.C."/>
            <person name="Kritchevsky J.E."/>
            <person name="Messick J.B."/>
        </authorList>
    </citation>
    <scope>NUCLEOTIDE SEQUENCE [LARGE SCALE GENOMIC DNA]</scope>
    <source>
        <strain evidence="1 2">Purdue</strain>
    </source>
</reference>
<organism evidence="1 2">
    <name type="scientific">Mycoplasma haematolamae (strain Purdue)</name>
    <dbReference type="NCBI Taxonomy" id="1212765"/>
    <lineage>
        <taxon>Bacteria</taxon>
        <taxon>Bacillati</taxon>
        <taxon>Mycoplasmatota</taxon>
        <taxon>Mollicutes</taxon>
        <taxon>Mycoplasmataceae</taxon>
        <taxon>Mycoplasma</taxon>
    </lineage>
</organism>
<name>I7BKE5_MYCHA</name>
<keyword evidence="2" id="KW-1185">Reference proteome</keyword>
<protein>
    <submittedName>
        <fullName evidence="1">Uncharacterized protein</fullName>
    </submittedName>
</protein>
<dbReference type="HOGENOM" id="CLU_1641837_0_0_14"/>
<dbReference type="AlphaFoldDB" id="I7BKE5"/>
<dbReference type="EMBL" id="CP003731">
    <property type="protein sequence ID" value="AFO52358.1"/>
    <property type="molecule type" value="Genomic_DNA"/>
</dbReference>
<accession>I7BKE5</accession>
<reference evidence="2" key="2">
    <citation type="submission" date="2012-07" db="EMBL/GenBank/DDBJ databases">
        <title>Complete genome sequence of 'Candidatus Mycoplasma haemolamae'.</title>
        <authorList>
            <person name="Guimaraes A.M.S."/>
            <person name="Toth B."/>
            <person name="Santos A.P."/>
            <person name="Nascimento N.C."/>
            <person name="Sojka J.E."/>
            <person name="Messick J.B."/>
        </authorList>
    </citation>
    <scope>NUCLEOTIDE SEQUENCE [LARGE SCALE GENOMIC DNA]</scope>
    <source>
        <strain evidence="2">Purdue</strain>
    </source>
</reference>
<dbReference type="KEGG" id="mhl:MHLP_03890"/>
<sequence length="161" mass="17581">MTIFGKIASSLGAATAITGGGGLILYQQLDDSIPEGAILLSEEGKGGKFVFEFESPEKKTFTLTCSPVEGHYAFPNFEWDFSDLKTGRASNIKIGCDYSAFKSSVVAEDLREDHHLGSGLVCKYQNREAETDSREHKYICERGTKHLKPIQDAGKSGLILL</sequence>
<proteinExistence type="predicted"/>
<dbReference type="Proteomes" id="UP000006502">
    <property type="component" value="Chromosome"/>
</dbReference>